<dbReference type="Proteomes" id="UP000766595">
    <property type="component" value="Unassembled WGS sequence"/>
</dbReference>
<dbReference type="Pfam" id="PF06276">
    <property type="entry name" value="FhuF"/>
    <property type="match status" value="1"/>
</dbReference>
<name>A0A947D3X0_9HYPH</name>
<feature type="domain" description="Aerobactin siderophore biosynthesis IucA/IucC-like C-terminal" evidence="1">
    <location>
        <begin position="66"/>
        <end position="226"/>
    </location>
</feature>
<organism evidence="2 3">
    <name type="scientific">Prosthecodimorpha staleyi</name>
    <dbReference type="NCBI Taxonomy" id="2840188"/>
    <lineage>
        <taxon>Bacteria</taxon>
        <taxon>Pseudomonadati</taxon>
        <taxon>Pseudomonadota</taxon>
        <taxon>Alphaproteobacteria</taxon>
        <taxon>Hyphomicrobiales</taxon>
        <taxon>Ancalomicrobiaceae</taxon>
        <taxon>Prosthecodimorpha</taxon>
    </lineage>
</organism>
<evidence type="ECO:0000313" key="2">
    <source>
        <dbReference type="EMBL" id="MBT9290305.1"/>
    </source>
</evidence>
<accession>A0A947D3X0</accession>
<dbReference type="NCBIfam" id="TIGR03951">
    <property type="entry name" value="Fe_III_red_FhuF"/>
    <property type="match status" value="1"/>
</dbReference>
<reference evidence="2 3" key="1">
    <citation type="submission" date="2021-06" db="EMBL/GenBank/DDBJ databases">
        <authorList>
            <person name="Grouzdev D.S."/>
            <person name="Koziaeva V."/>
        </authorList>
    </citation>
    <scope>NUCLEOTIDE SEQUENCE [LARGE SCALE GENOMIC DNA]</scope>
    <source>
        <strain evidence="2 3">22</strain>
    </source>
</reference>
<dbReference type="InterPro" id="IPR022770">
    <property type="entry name" value="IucA/IucC-like_C"/>
</dbReference>
<dbReference type="RefSeq" id="WP_261968903.1">
    <property type="nucleotide sequence ID" value="NZ_JAHHZF010000005.1"/>
</dbReference>
<dbReference type="AlphaFoldDB" id="A0A947D3X0"/>
<keyword evidence="3" id="KW-1185">Reference proteome</keyword>
<evidence type="ECO:0000313" key="3">
    <source>
        <dbReference type="Proteomes" id="UP000766595"/>
    </source>
</evidence>
<sequence>MARPMGTADIGGCFTGTLARFAGTIRTDDGGPGLAADRLLDPDTVRDLIERYAASLPGADPRAIVSMWSQWHCAAVVTPAVVACVIARHRLPVALEDCRLALHDNGCTAAVLVPAAAPGMAAAERVPEDRIPEDRIPDDRSGSAPVGTRRHSGFGDLLDGHLAPLIAFIAREFAVSPKLLWTNAAASFAWTLQQCAARPEADSAALSEAEGRLTLAEAWPTGRNPFAGALRPSPFVPLEQCSRRVCCLRYLLPGWADCGSFCPLPARDRPAGAADNPAGDP</sequence>
<proteinExistence type="predicted"/>
<evidence type="ECO:0000259" key="1">
    <source>
        <dbReference type="Pfam" id="PF06276"/>
    </source>
</evidence>
<gene>
    <name evidence="2" type="primary">fhuF</name>
    <name evidence="2" type="ORF">KL771_12600</name>
</gene>
<dbReference type="GO" id="GO:0003824">
    <property type="term" value="F:catalytic activity"/>
    <property type="evidence" value="ECO:0007669"/>
    <property type="project" value="UniProtKB-ARBA"/>
</dbReference>
<protein>
    <submittedName>
        <fullName evidence="2">Siderophore-iron reductase FhuF</fullName>
    </submittedName>
</protein>
<comment type="caution">
    <text evidence="2">The sequence shown here is derived from an EMBL/GenBank/DDBJ whole genome shotgun (WGS) entry which is preliminary data.</text>
</comment>
<dbReference type="EMBL" id="JAHHZF010000005">
    <property type="protein sequence ID" value="MBT9290305.1"/>
    <property type="molecule type" value="Genomic_DNA"/>
</dbReference>
<dbReference type="InterPro" id="IPR008090">
    <property type="entry name" value="Fe_iron_reduct"/>
</dbReference>